<protein>
    <submittedName>
        <fullName evidence="1">Uncharacterized protein</fullName>
    </submittedName>
</protein>
<name>A0A8R7U5I9_TRIUA</name>
<reference evidence="1" key="2">
    <citation type="submission" date="2018-03" db="EMBL/GenBank/DDBJ databases">
        <title>The Triticum urartu genome reveals the dynamic nature of wheat genome evolution.</title>
        <authorList>
            <person name="Ling H."/>
            <person name="Ma B."/>
            <person name="Shi X."/>
            <person name="Liu H."/>
            <person name="Dong L."/>
            <person name="Sun H."/>
            <person name="Cao Y."/>
            <person name="Gao Q."/>
            <person name="Zheng S."/>
            <person name="Li Y."/>
            <person name="Yu Y."/>
            <person name="Du H."/>
            <person name="Qi M."/>
            <person name="Li Y."/>
            <person name="Yu H."/>
            <person name="Cui Y."/>
            <person name="Wang N."/>
            <person name="Chen C."/>
            <person name="Wu H."/>
            <person name="Zhao Y."/>
            <person name="Zhang J."/>
            <person name="Li Y."/>
            <person name="Zhou W."/>
            <person name="Zhang B."/>
            <person name="Hu W."/>
            <person name="Eijk M."/>
            <person name="Tang J."/>
            <person name="Witsenboer H."/>
            <person name="Zhao S."/>
            <person name="Li Z."/>
            <person name="Zhang A."/>
            <person name="Wang D."/>
            <person name="Liang C."/>
        </authorList>
    </citation>
    <scope>NUCLEOTIDE SEQUENCE [LARGE SCALE GENOMIC DNA]</scope>
    <source>
        <strain evidence="1">cv. G1812</strain>
    </source>
</reference>
<dbReference type="AlphaFoldDB" id="A0A8R7U5I9"/>
<keyword evidence="2" id="KW-1185">Reference proteome</keyword>
<reference evidence="1" key="3">
    <citation type="submission" date="2022-06" db="UniProtKB">
        <authorList>
            <consortium name="EnsemblPlants"/>
        </authorList>
    </citation>
    <scope>IDENTIFICATION</scope>
</reference>
<evidence type="ECO:0000313" key="2">
    <source>
        <dbReference type="Proteomes" id="UP000015106"/>
    </source>
</evidence>
<reference evidence="2" key="1">
    <citation type="journal article" date="2013" name="Nature">
        <title>Draft genome of the wheat A-genome progenitor Triticum urartu.</title>
        <authorList>
            <person name="Ling H.Q."/>
            <person name="Zhao S."/>
            <person name="Liu D."/>
            <person name="Wang J."/>
            <person name="Sun H."/>
            <person name="Zhang C."/>
            <person name="Fan H."/>
            <person name="Li D."/>
            <person name="Dong L."/>
            <person name="Tao Y."/>
            <person name="Gao C."/>
            <person name="Wu H."/>
            <person name="Li Y."/>
            <person name="Cui Y."/>
            <person name="Guo X."/>
            <person name="Zheng S."/>
            <person name="Wang B."/>
            <person name="Yu K."/>
            <person name="Liang Q."/>
            <person name="Yang W."/>
            <person name="Lou X."/>
            <person name="Chen J."/>
            <person name="Feng M."/>
            <person name="Jian J."/>
            <person name="Zhang X."/>
            <person name="Luo G."/>
            <person name="Jiang Y."/>
            <person name="Liu J."/>
            <person name="Wang Z."/>
            <person name="Sha Y."/>
            <person name="Zhang B."/>
            <person name="Wu H."/>
            <person name="Tang D."/>
            <person name="Shen Q."/>
            <person name="Xue P."/>
            <person name="Zou S."/>
            <person name="Wang X."/>
            <person name="Liu X."/>
            <person name="Wang F."/>
            <person name="Yang Y."/>
            <person name="An X."/>
            <person name="Dong Z."/>
            <person name="Zhang K."/>
            <person name="Zhang X."/>
            <person name="Luo M.C."/>
            <person name="Dvorak J."/>
            <person name="Tong Y."/>
            <person name="Wang J."/>
            <person name="Yang H."/>
            <person name="Li Z."/>
            <person name="Wang D."/>
            <person name="Zhang A."/>
            <person name="Wang J."/>
        </authorList>
    </citation>
    <scope>NUCLEOTIDE SEQUENCE</scope>
    <source>
        <strain evidence="2">cv. G1812</strain>
    </source>
</reference>
<proteinExistence type="predicted"/>
<dbReference type="EnsemblPlants" id="TuG1812G0400000603.01.T01">
    <property type="protein sequence ID" value="TuG1812G0400000603.01.T01"/>
    <property type="gene ID" value="TuG1812G0400000603.01"/>
</dbReference>
<dbReference type="Gramene" id="TuG1812G0400000603.01.T01">
    <property type="protein sequence ID" value="TuG1812G0400000603.01.T01"/>
    <property type="gene ID" value="TuG1812G0400000603.01"/>
</dbReference>
<accession>A0A8R7U5I9</accession>
<evidence type="ECO:0000313" key="1">
    <source>
        <dbReference type="EnsemblPlants" id="TuG1812G0400000603.01.T01"/>
    </source>
</evidence>
<dbReference type="Proteomes" id="UP000015106">
    <property type="component" value="Chromosome 4"/>
</dbReference>
<sequence length="81" mass="9495">MGLQVPIRRWPEVICFCFHDKQANGVVKKLEKDESLDWDKYIKENNKMLRANCHRIHCLLGFLSVFAHHYACKNCDDCLAS</sequence>
<organism evidence="1 2">
    <name type="scientific">Triticum urartu</name>
    <name type="common">Red wild einkorn</name>
    <name type="synonym">Crithodium urartu</name>
    <dbReference type="NCBI Taxonomy" id="4572"/>
    <lineage>
        <taxon>Eukaryota</taxon>
        <taxon>Viridiplantae</taxon>
        <taxon>Streptophyta</taxon>
        <taxon>Embryophyta</taxon>
        <taxon>Tracheophyta</taxon>
        <taxon>Spermatophyta</taxon>
        <taxon>Magnoliopsida</taxon>
        <taxon>Liliopsida</taxon>
        <taxon>Poales</taxon>
        <taxon>Poaceae</taxon>
        <taxon>BOP clade</taxon>
        <taxon>Pooideae</taxon>
        <taxon>Triticodae</taxon>
        <taxon>Triticeae</taxon>
        <taxon>Triticinae</taxon>
        <taxon>Triticum</taxon>
    </lineage>
</organism>